<dbReference type="AlphaFoldDB" id="C7N842"/>
<protein>
    <submittedName>
        <fullName evidence="1">Uncharacterized protein</fullName>
    </submittedName>
</protein>
<name>C7N842_SLAHD</name>
<sequence length="344" mass="37808">MGDRCLWLYSDRGEGFIGCASPEARRGVLGDSSGLDEAGLLDVAVRFVNARTPTELLEPLHRLAWAYPDIRLVAPYEAFDGEVFATLDASALAADWAHADGRRTTRASDRTQARQALQIWDRENVLQGQSPIFEISGLWRPFRPNEADAECISLSDVLKLRSDLLAHMHLLARLYGREAYGEGRYPTSPLMDLDDEQPEGGIRRLYAEVLDAYHAHAPEQAYAFEQVEDALASGCLDESYGMESGGIHFSMVLAQYVRYVFSAFLFSERQVLSAGETIGVSHVPHCLAGALWTTVARGLASRPRKGSLGICEVCGRPFVYGTARQRVCGSGCRSKKSRSGLSGQ</sequence>
<keyword evidence="2" id="KW-1185">Reference proteome</keyword>
<evidence type="ECO:0000313" key="1">
    <source>
        <dbReference type="EMBL" id="ACV23077.1"/>
    </source>
</evidence>
<evidence type="ECO:0000313" key="2">
    <source>
        <dbReference type="Proteomes" id="UP000002026"/>
    </source>
</evidence>
<organism evidence="1 2">
    <name type="scientific">Slackia heliotrinireducens (strain ATCC 29202 / DSM 20476 / NCTC 11029 / RHS 1)</name>
    <name type="common">Peptococcus heliotrinreducens</name>
    <dbReference type="NCBI Taxonomy" id="471855"/>
    <lineage>
        <taxon>Bacteria</taxon>
        <taxon>Bacillati</taxon>
        <taxon>Actinomycetota</taxon>
        <taxon>Coriobacteriia</taxon>
        <taxon>Eggerthellales</taxon>
        <taxon>Eggerthellaceae</taxon>
        <taxon>Slackia</taxon>
    </lineage>
</organism>
<dbReference type="Proteomes" id="UP000002026">
    <property type="component" value="Chromosome"/>
</dbReference>
<accession>C7N842</accession>
<dbReference type="KEGG" id="shi:Shel_20660"/>
<gene>
    <name evidence="1" type="ordered locus">Shel_20660</name>
</gene>
<proteinExistence type="predicted"/>
<dbReference type="HOGENOM" id="CLU_806309_0_0_11"/>
<dbReference type="STRING" id="471855.Shel_20660"/>
<dbReference type="RefSeq" id="WP_012799178.1">
    <property type="nucleotide sequence ID" value="NC_013165.1"/>
</dbReference>
<reference evidence="1 2" key="1">
    <citation type="journal article" date="2009" name="Stand. Genomic Sci.">
        <title>Complete genome sequence of Slackia heliotrinireducens type strain (RHS 1).</title>
        <authorList>
            <person name="Pukall R."/>
            <person name="Lapidus A."/>
            <person name="Nolan M."/>
            <person name="Copeland A."/>
            <person name="Glavina Del Rio T."/>
            <person name="Lucas S."/>
            <person name="Chen F."/>
            <person name="Tice H."/>
            <person name="Cheng J.F."/>
            <person name="Chertkov O."/>
            <person name="Bruce D."/>
            <person name="Goodwin L."/>
            <person name="Kuske C."/>
            <person name="Brettin T."/>
            <person name="Detter J.C."/>
            <person name="Han C."/>
            <person name="Pitluck S."/>
            <person name="Pati A."/>
            <person name="Mavrommatis K."/>
            <person name="Ivanova N."/>
            <person name="Ovchinnikova G."/>
            <person name="Chen A."/>
            <person name="Palaniappan K."/>
            <person name="Schneider S."/>
            <person name="Rohde M."/>
            <person name="Chain P."/>
            <person name="D'haeseleer P."/>
            <person name="Goker M."/>
            <person name="Bristow J."/>
            <person name="Eisen J.A."/>
            <person name="Markowitz V."/>
            <person name="Kyrpides N.C."/>
            <person name="Klenk H.P."/>
            <person name="Hugenholtz P."/>
        </authorList>
    </citation>
    <scope>NUCLEOTIDE SEQUENCE [LARGE SCALE GENOMIC DNA]</scope>
    <source>
        <strain evidence="2">ATCC 29202 / DSM 20476 / NCTC 11029 / RHS 1</strain>
    </source>
</reference>
<dbReference type="EMBL" id="CP001684">
    <property type="protein sequence ID" value="ACV23077.1"/>
    <property type="molecule type" value="Genomic_DNA"/>
</dbReference>